<keyword evidence="1" id="KW-0812">Transmembrane</keyword>
<evidence type="ECO:0000313" key="4">
    <source>
        <dbReference type="Proteomes" id="UP001281656"/>
    </source>
</evidence>
<keyword evidence="1" id="KW-1133">Transmembrane helix</keyword>
<feature type="transmembrane region" description="Helical" evidence="1">
    <location>
        <begin position="282"/>
        <end position="302"/>
    </location>
</feature>
<dbReference type="InterPro" id="IPR045611">
    <property type="entry name" value="DUF6449"/>
</dbReference>
<feature type="transmembrane region" description="Helical" evidence="1">
    <location>
        <begin position="308"/>
        <end position="328"/>
    </location>
</feature>
<dbReference type="Proteomes" id="UP001281656">
    <property type="component" value="Unassembled WGS sequence"/>
</dbReference>
<dbReference type="PANTHER" id="PTHR39177">
    <property type="entry name" value="ABC TRANSPORTER PERMEASE YTRC-RELATED"/>
    <property type="match status" value="1"/>
</dbReference>
<reference evidence="3 4" key="1">
    <citation type="submission" date="2023-04" db="EMBL/GenBank/DDBJ databases">
        <title>Clostridium tannerae sp. nov., isolated from the fecal material of an alpaca.</title>
        <authorList>
            <person name="Miller S."/>
            <person name="Hendry M."/>
            <person name="King J."/>
            <person name="Sankaranarayanan K."/>
            <person name="Lawson P.A."/>
        </authorList>
    </citation>
    <scope>NUCLEOTIDE SEQUENCE [LARGE SCALE GENOMIC DNA]</scope>
    <source>
        <strain evidence="3 4">A1-XYC3</strain>
    </source>
</reference>
<feature type="transmembrane region" description="Helical" evidence="1">
    <location>
        <begin position="61"/>
        <end position="85"/>
    </location>
</feature>
<dbReference type="EMBL" id="JARUJP010000004">
    <property type="protein sequence ID" value="MDW8800524.1"/>
    <property type="molecule type" value="Genomic_DNA"/>
</dbReference>
<evidence type="ECO:0000313" key="3">
    <source>
        <dbReference type="EMBL" id="MDW8800524.1"/>
    </source>
</evidence>
<feature type="transmembrane region" description="Helical" evidence="1">
    <location>
        <begin position="20"/>
        <end position="41"/>
    </location>
</feature>
<name>A0ABU4JQV0_9CLOT</name>
<keyword evidence="4" id="KW-1185">Reference proteome</keyword>
<sequence length="680" mass="78924">MKSKISFFNKGIILDDIRRFGWISAAYTMVLIFLLPLKIFMLCTNERINNVTNINMIKDLLYFRGGGLQGIFALIVPVLLAIFIFRYIQVKISVDMIHSLPIKRNTLYRSHIAFAVVSLVAPVIINALIIIVLNKVLGLGQYYGAYDAIQWSRIMILFPLVSFFVAVFMGMITGSSVLQGVLTYIFMFLPFGLTLLISETLKLFIYGFAYNVNEISNKLSPIVRIFDGFGNFDFNNKNLTLTEVTLYILLCIILYFISQFVYNIRKLEAASNPIAFKSLQYVFKYGVTFCAMLVGGAYFQAVQNSDRWIFFGFFIGSLIGYFVAEMIVKKSLWVFRSIKGYGIYIAVMIIVSMGIRFDITGYENRVPALDNVESIYFNEYYNFYSDKYSIDLYSDEKNLQNIESFHKKLIEDKHKNKNLNRQSTRSVVFEYRLNNGNKVQRLYNISYDDYVKYFKPIYESKEFKNMKYDIFSLDSADVEKITLRPIGDSGIGKGTVILKPEDIKEAIEILRQDINNETYEQMKDDKPAWSEMTFMIAEGKLKKYPRLTDSKYRGDDKQAHLSWKKSYVLFEEWLRKKGHLENSRILPKDIGYAAVEKVQNEKQLEGKLKMRTDIMSSGVKRLEITDKDKVETCLRTYNYHRKDGGAKYLIGFYNHSKQNIDFGVFTEDNAPDFVKAYFKE</sequence>
<dbReference type="PANTHER" id="PTHR39177:SF1">
    <property type="entry name" value="ABC TRANSPORTER PERMEASE YTRC-RELATED"/>
    <property type="match status" value="1"/>
</dbReference>
<evidence type="ECO:0000259" key="2">
    <source>
        <dbReference type="Pfam" id="PF20047"/>
    </source>
</evidence>
<feature type="transmembrane region" description="Helical" evidence="1">
    <location>
        <begin position="340"/>
        <end position="357"/>
    </location>
</feature>
<dbReference type="Pfam" id="PF20047">
    <property type="entry name" value="DUF6449"/>
    <property type="match status" value="1"/>
</dbReference>
<feature type="transmembrane region" description="Helical" evidence="1">
    <location>
        <begin position="244"/>
        <end position="262"/>
    </location>
</feature>
<dbReference type="RefSeq" id="WP_318797016.1">
    <property type="nucleotide sequence ID" value="NZ_JARUJP010000004.1"/>
</dbReference>
<protein>
    <submittedName>
        <fullName evidence="3">DUF6449 domain-containing protein</fullName>
    </submittedName>
</protein>
<organism evidence="3 4">
    <name type="scientific">Clostridium tanneri</name>
    <dbReference type="NCBI Taxonomy" id="3037988"/>
    <lineage>
        <taxon>Bacteria</taxon>
        <taxon>Bacillati</taxon>
        <taxon>Bacillota</taxon>
        <taxon>Clostridia</taxon>
        <taxon>Eubacteriales</taxon>
        <taxon>Clostridiaceae</taxon>
        <taxon>Clostridium</taxon>
    </lineage>
</organism>
<evidence type="ECO:0000256" key="1">
    <source>
        <dbReference type="SAM" id="Phobius"/>
    </source>
</evidence>
<proteinExistence type="predicted"/>
<gene>
    <name evidence="3" type="ORF">P8V03_05070</name>
</gene>
<accession>A0ABU4JQV0</accession>
<dbReference type="InterPro" id="IPR053046">
    <property type="entry name" value="ABC-5_transporter"/>
</dbReference>
<feature type="transmembrane region" description="Helical" evidence="1">
    <location>
        <begin position="184"/>
        <end position="209"/>
    </location>
</feature>
<comment type="caution">
    <text evidence="3">The sequence shown here is derived from an EMBL/GenBank/DDBJ whole genome shotgun (WGS) entry which is preliminary data.</text>
</comment>
<feature type="transmembrane region" description="Helical" evidence="1">
    <location>
        <begin position="153"/>
        <end position="172"/>
    </location>
</feature>
<keyword evidence="1" id="KW-0472">Membrane</keyword>
<feature type="domain" description="DUF6449" evidence="2">
    <location>
        <begin position="431"/>
        <end position="528"/>
    </location>
</feature>
<feature type="transmembrane region" description="Helical" evidence="1">
    <location>
        <begin position="106"/>
        <end position="133"/>
    </location>
</feature>